<sequence>MAGHGIAMENAPTFFTGQLLLALPGIGDPRFEHAVIAMISHDAEGAMGIGIADPIDGMTVGAVLDQLEIDHDDPLDQPVYLGGPVETSRGFVIHSRDWGGEGAVQVADRWMVSSSHDILRAIGQGRGPKRWMVALGYAGWSPGQLEGEMVRHGWHVTPGSDALIFETPPARRWQAAFAEAGVDARLLTTEGGEA</sequence>
<dbReference type="Proteomes" id="UP001500738">
    <property type="component" value="Unassembled WGS sequence"/>
</dbReference>
<organism evidence="3 4">
    <name type="scientific">Sphingopyxis soli</name>
    <dbReference type="NCBI Taxonomy" id="592051"/>
    <lineage>
        <taxon>Bacteria</taxon>
        <taxon>Pseudomonadati</taxon>
        <taxon>Pseudomonadota</taxon>
        <taxon>Alphaproteobacteria</taxon>
        <taxon>Sphingomonadales</taxon>
        <taxon>Sphingomonadaceae</taxon>
        <taxon>Sphingopyxis</taxon>
    </lineage>
</organism>
<name>A0ABN1MC39_9SPHN</name>
<evidence type="ECO:0000313" key="3">
    <source>
        <dbReference type="EMBL" id="GAA0866415.1"/>
    </source>
</evidence>
<dbReference type="SUPFAM" id="SSF143456">
    <property type="entry name" value="VC0467-like"/>
    <property type="match status" value="1"/>
</dbReference>
<accession>A0ABN1MC39</accession>
<dbReference type="HAMAP" id="MF_00758">
    <property type="entry name" value="UPF0301"/>
    <property type="match status" value="1"/>
</dbReference>
<dbReference type="InterPro" id="IPR003774">
    <property type="entry name" value="AlgH-like"/>
</dbReference>
<dbReference type="Gene3D" id="3.40.1740.10">
    <property type="entry name" value="VC0467-like"/>
    <property type="match status" value="1"/>
</dbReference>
<dbReference type="PANTHER" id="PTHR30327:SF1">
    <property type="entry name" value="UPF0301 PROTEIN YQGE"/>
    <property type="match status" value="1"/>
</dbReference>
<comment type="similarity">
    <text evidence="1 2">Belongs to the UPF0301 (AlgH) family.</text>
</comment>
<reference evidence="3 4" key="1">
    <citation type="journal article" date="2019" name="Int. J. Syst. Evol. Microbiol.">
        <title>The Global Catalogue of Microorganisms (GCM) 10K type strain sequencing project: providing services to taxonomists for standard genome sequencing and annotation.</title>
        <authorList>
            <consortium name="The Broad Institute Genomics Platform"/>
            <consortium name="The Broad Institute Genome Sequencing Center for Infectious Disease"/>
            <person name="Wu L."/>
            <person name="Ma J."/>
        </authorList>
    </citation>
    <scope>NUCLEOTIDE SEQUENCE [LARGE SCALE GENOMIC DNA]</scope>
    <source>
        <strain evidence="3 4">JCM 15910</strain>
    </source>
</reference>
<gene>
    <name evidence="3" type="ORF">GCM10009115_29090</name>
</gene>
<dbReference type="Pfam" id="PF02622">
    <property type="entry name" value="DUF179"/>
    <property type="match status" value="1"/>
</dbReference>
<protein>
    <recommendedName>
        <fullName evidence="2">UPF0301 protein GCM10009115_29090</fullName>
    </recommendedName>
</protein>
<comment type="caution">
    <text evidence="3">The sequence shown here is derived from an EMBL/GenBank/DDBJ whole genome shotgun (WGS) entry which is preliminary data.</text>
</comment>
<keyword evidence="4" id="KW-1185">Reference proteome</keyword>
<dbReference type="EMBL" id="BAAAFE010000009">
    <property type="protein sequence ID" value="GAA0866415.1"/>
    <property type="molecule type" value="Genomic_DNA"/>
</dbReference>
<dbReference type="PANTHER" id="PTHR30327">
    <property type="entry name" value="UNCHARACTERIZED PROTEIN YQGE"/>
    <property type="match status" value="1"/>
</dbReference>
<evidence type="ECO:0000313" key="4">
    <source>
        <dbReference type="Proteomes" id="UP001500738"/>
    </source>
</evidence>
<proteinExistence type="inferred from homology"/>
<evidence type="ECO:0000256" key="1">
    <source>
        <dbReference type="ARBA" id="ARBA00009600"/>
    </source>
</evidence>
<dbReference type="RefSeq" id="WP_425516940.1">
    <property type="nucleotide sequence ID" value="NZ_BAAAFE010000009.1"/>
</dbReference>
<evidence type="ECO:0000256" key="2">
    <source>
        <dbReference type="HAMAP-Rule" id="MF_00758"/>
    </source>
</evidence>